<dbReference type="AlphaFoldDB" id="A0A5R9BDB9"/>
<dbReference type="Proteomes" id="UP000310458">
    <property type="component" value="Unassembled WGS sequence"/>
</dbReference>
<gene>
    <name evidence="2" type="ORF">FEF26_04310</name>
</gene>
<dbReference type="EMBL" id="VAVZ01000008">
    <property type="protein sequence ID" value="TLP98627.1"/>
    <property type="molecule type" value="Genomic_DNA"/>
</dbReference>
<protein>
    <submittedName>
        <fullName evidence="2">Uncharacterized protein</fullName>
    </submittedName>
</protein>
<proteinExistence type="predicted"/>
<accession>A0A5R9BDB9</accession>
<organism evidence="2 3">
    <name type="scientific">Nesterenkonia salmonea</name>
    <dbReference type="NCBI Taxonomy" id="1804987"/>
    <lineage>
        <taxon>Bacteria</taxon>
        <taxon>Bacillati</taxon>
        <taxon>Actinomycetota</taxon>
        <taxon>Actinomycetes</taxon>
        <taxon>Micrococcales</taxon>
        <taxon>Micrococcaceae</taxon>
        <taxon>Nesterenkonia</taxon>
    </lineage>
</organism>
<evidence type="ECO:0000313" key="3">
    <source>
        <dbReference type="Proteomes" id="UP000310458"/>
    </source>
</evidence>
<evidence type="ECO:0000313" key="2">
    <source>
        <dbReference type="EMBL" id="TLP98627.1"/>
    </source>
</evidence>
<sequence>MLKQPAPANWREPREQNSSTLRGRFIRAQRRPAAVAGNRSIQRRSLVQRRSPAEKAMNR</sequence>
<dbReference type="RefSeq" id="WP_138252315.1">
    <property type="nucleotide sequence ID" value="NZ_VAVZ01000008.1"/>
</dbReference>
<keyword evidence="3" id="KW-1185">Reference proteome</keyword>
<reference evidence="2 3" key="1">
    <citation type="submission" date="2019-05" db="EMBL/GenBank/DDBJ databases">
        <title>Nesterenkonia sp. GY074 isolated from the Southern Atlantic Ocean.</title>
        <authorList>
            <person name="Zhang G."/>
        </authorList>
    </citation>
    <scope>NUCLEOTIDE SEQUENCE [LARGE SCALE GENOMIC DNA]</scope>
    <source>
        <strain evidence="2 3">GY074</strain>
    </source>
</reference>
<name>A0A5R9BDB9_9MICC</name>
<evidence type="ECO:0000256" key="1">
    <source>
        <dbReference type="SAM" id="MobiDB-lite"/>
    </source>
</evidence>
<feature type="region of interest" description="Disordered" evidence="1">
    <location>
        <begin position="1"/>
        <end position="59"/>
    </location>
</feature>
<comment type="caution">
    <text evidence="2">The sequence shown here is derived from an EMBL/GenBank/DDBJ whole genome shotgun (WGS) entry which is preliminary data.</text>
</comment>